<evidence type="ECO:0000313" key="5">
    <source>
        <dbReference type="Proteomes" id="UP001140091"/>
    </source>
</evidence>
<dbReference type="SUPFAM" id="SSF51445">
    <property type="entry name" value="(Trans)glycosidases"/>
    <property type="match status" value="1"/>
</dbReference>
<evidence type="ECO:0000256" key="1">
    <source>
        <dbReference type="SAM" id="MobiDB-lite"/>
    </source>
</evidence>
<dbReference type="PANTHER" id="PTHR34154">
    <property type="entry name" value="ALKALI-SENSITIVE LINKAGE PROTEIN 1"/>
    <property type="match status" value="1"/>
</dbReference>
<protein>
    <recommendedName>
        <fullName evidence="3">Asl1-like glycosyl hydrolase catalytic domain-containing protein</fullName>
    </recommendedName>
</protein>
<dbReference type="PANTHER" id="PTHR34154:SF3">
    <property type="entry name" value="ALKALI-SENSITIVE LINKAGE PROTEIN 1"/>
    <property type="match status" value="1"/>
</dbReference>
<dbReference type="InterPro" id="IPR024655">
    <property type="entry name" value="Asl1_glyco_hydro_catalytic"/>
</dbReference>
<evidence type="ECO:0000256" key="2">
    <source>
        <dbReference type="SAM" id="SignalP"/>
    </source>
</evidence>
<name>A0A9W8MI06_9AGAR</name>
<dbReference type="GO" id="GO:0009277">
    <property type="term" value="C:fungal-type cell wall"/>
    <property type="evidence" value="ECO:0007669"/>
    <property type="project" value="TreeGrafter"/>
</dbReference>
<dbReference type="Pfam" id="PF11790">
    <property type="entry name" value="Glyco_hydro_cc"/>
    <property type="match status" value="1"/>
</dbReference>
<dbReference type="EMBL" id="JANBPK010000827">
    <property type="protein sequence ID" value="KAJ2930622.1"/>
    <property type="molecule type" value="Genomic_DNA"/>
</dbReference>
<feature type="chain" id="PRO_5040847951" description="Asl1-like glycosyl hydrolase catalytic domain-containing protein" evidence="2">
    <location>
        <begin position="27"/>
        <end position="372"/>
    </location>
</feature>
<feature type="non-terminal residue" evidence="4">
    <location>
        <position position="1"/>
    </location>
</feature>
<dbReference type="AlphaFoldDB" id="A0A9W8MI06"/>
<reference evidence="4" key="1">
    <citation type="submission" date="2022-06" db="EMBL/GenBank/DDBJ databases">
        <title>Genome Sequence of Candolleomyces eurysporus.</title>
        <authorList>
            <person name="Buettner E."/>
        </authorList>
    </citation>
    <scope>NUCLEOTIDE SEQUENCE</scope>
    <source>
        <strain evidence="4">VTCC 930004</strain>
    </source>
</reference>
<keyword evidence="5" id="KW-1185">Reference proteome</keyword>
<comment type="caution">
    <text evidence="4">The sequence shown here is derived from an EMBL/GenBank/DDBJ whole genome shotgun (WGS) entry which is preliminary data.</text>
</comment>
<feature type="region of interest" description="Disordered" evidence="1">
    <location>
        <begin position="28"/>
        <end position="58"/>
    </location>
</feature>
<dbReference type="Proteomes" id="UP001140091">
    <property type="component" value="Unassembled WGS sequence"/>
</dbReference>
<dbReference type="InterPro" id="IPR053183">
    <property type="entry name" value="ASL1"/>
</dbReference>
<feature type="domain" description="Asl1-like glycosyl hydrolase catalytic" evidence="3">
    <location>
        <begin position="74"/>
        <end position="291"/>
    </location>
</feature>
<gene>
    <name evidence="4" type="ORF">H1R20_g6470</name>
</gene>
<keyword evidence="2" id="KW-0732">Signal</keyword>
<sequence length="372" mass="41135">MPVTVGVAVAILYFLSIFSFDHGCMASTTPSATERPTRTSAARTSSATGTPTAAVAGRKNPKRGLAFAAELPGDILNVNQTASVISWQYDWANLPPAYLATSNIKYIPMQWGSGSIDRFVDAVRAQGADTILAFNEPDFVNEANMDPTEAARLWMAYIEPLKQYGVRLGGPAVTAAGTGRPWLQQFFAACGECSIDFLPIHWYGVGTSGFYDYLWTIHNEYPRLPVWVTEYADTSDNETEVLSFMNETMRYMDDLEWIERYAWFGLFRPKSGVHYNLLREDGGLNALGELYTGAKTVYTQYIKDTTFEGYKTVDGADIPNQPLVTSWPVYMTASGARPSRWVILGTDTPSLVISLVAISIGSLMSGVYWTVW</sequence>
<evidence type="ECO:0000259" key="3">
    <source>
        <dbReference type="Pfam" id="PF11790"/>
    </source>
</evidence>
<organism evidence="4 5">
    <name type="scientific">Candolleomyces eurysporus</name>
    <dbReference type="NCBI Taxonomy" id="2828524"/>
    <lineage>
        <taxon>Eukaryota</taxon>
        <taxon>Fungi</taxon>
        <taxon>Dikarya</taxon>
        <taxon>Basidiomycota</taxon>
        <taxon>Agaricomycotina</taxon>
        <taxon>Agaricomycetes</taxon>
        <taxon>Agaricomycetidae</taxon>
        <taxon>Agaricales</taxon>
        <taxon>Agaricineae</taxon>
        <taxon>Psathyrellaceae</taxon>
        <taxon>Candolleomyces</taxon>
    </lineage>
</organism>
<proteinExistence type="predicted"/>
<feature type="signal peptide" evidence="2">
    <location>
        <begin position="1"/>
        <end position="26"/>
    </location>
</feature>
<dbReference type="Gene3D" id="3.20.20.80">
    <property type="entry name" value="Glycosidases"/>
    <property type="match status" value="1"/>
</dbReference>
<feature type="compositionally biased region" description="Low complexity" evidence="1">
    <location>
        <begin position="31"/>
        <end position="58"/>
    </location>
</feature>
<dbReference type="OrthoDB" id="43654at2759"/>
<dbReference type="GO" id="GO:0071966">
    <property type="term" value="P:fungal-type cell wall polysaccharide metabolic process"/>
    <property type="evidence" value="ECO:0007669"/>
    <property type="project" value="TreeGrafter"/>
</dbReference>
<dbReference type="InterPro" id="IPR017853">
    <property type="entry name" value="GH"/>
</dbReference>
<evidence type="ECO:0000313" key="4">
    <source>
        <dbReference type="EMBL" id="KAJ2930622.1"/>
    </source>
</evidence>
<accession>A0A9W8MI06</accession>